<sequence>MAIVGGGNVLVNLVDSQVEHEPSDEVLAQLVKVFRSVFEVEVEHIRCTRDTRAQDIHGRLEDAEISLDTNSPAPLSPAPPRNFRLVVMSDFQRLQVETQIAWELLQPSKRSCGITFFSSPLLLPPCSGRNVCFLLITRYSWEQLRVQTRDEVLFSLTLQHLKLAADLALLDFVASARIFSSSVSPT</sequence>
<dbReference type="EMBL" id="JH993011">
    <property type="protein sequence ID" value="EKX43262.1"/>
    <property type="molecule type" value="Genomic_DNA"/>
</dbReference>
<organism evidence="1">
    <name type="scientific">Guillardia theta (strain CCMP2712)</name>
    <name type="common">Cryptophyte</name>
    <dbReference type="NCBI Taxonomy" id="905079"/>
    <lineage>
        <taxon>Eukaryota</taxon>
        <taxon>Cryptophyceae</taxon>
        <taxon>Pyrenomonadales</taxon>
        <taxon>Geminigeraceae</taxon>
        <taxon>Guillardia</taxon>
    </lineage>
</organism>
<name>L1J4M7_GUITC</name>
<reference evidence="2" key="3">
    <citation type="submission" date="2016-03" db="UniProtKB">
        <authorList>
            <consortium name="EnsemblProtists"/>
        </authorList>
    </citation>
    <scope>IDENTIFICATION</scope>
</reference>
<dbReference type="PaxDb" id="55529-EKX43262"/>
<dbReference type="AlphaFoldDB" id="L1J4M7"/>
<protein>
    <submittedName>
        <fullName evidence="1 2">Uncharacterized protein</fullName>
    </submittedName>
</protein>
<dbReference type="HOGENOM" id="CLU_1457112_0_0_1"/>
<dbReference type="KEGG" id="gtt:GUITHDRAFT_110677"/>
<dbReference type="RefSeq" id="XP_005830242.1">
    <property type="nucleotide sequence ID" value="XM_005830185.1"/>
</dbReference>
<dbReference type="GeneID" id="17299990"/>
<evidence type="ECO:0000313" key="3">
    <source>
        <dbReference type="Proteomes" id="UP000011087"/>
    </source>
</evidence>
<reference evidence="1 3" key="1">
    <citation type="journal article" date="2012" name="Nature">
        <title>Algal genomes reveal evolutionary mosaicism and the fate of nucleomorphs.</title>
        <authorList>
            <consortium name="DOE Joint Genome Institute"/>
            <person name="Curtis B.A."/>
            <person name="Tanifuji G."/>
            <person name="Burki F."/>
            <person name="Gruber A."/>
            <person name="Irimia M."/>
            <person name="Maruyama S."/>
            <person name="Arias M.C."/>
            <person name="Ball S.G."/>
            <person name="Gile G.H."/>
            <person name="Hirakawa Y."/>
            <person name="Hopkins J.F."/>
            <person name="Kuo A."/>
            <person name="Rensing S.A."/>
            <person name="Schmutz J."/>
            <person name="Symeonidi A."/>
            <person name="Elias M."/>
            <person name="Eveleigh R.J."/>
            <person name="Herman E.K."/>
            <person name="Klute M.J."/>
            <person name="Nakayama T."/>
            <person name="Obornik M."/>
            <person name="Reyes-Prieto A."/>
            <person name="Armbrust E.V."/>
            <person name="Aves S.J."/>
            <person name="Beiko R.G."/>
            <person name="Coutinho P."/>
            <person name="Dacks J.B."/>
            <person name="Durnford D.G."/>
            <person name="Fast N.M."/>
            <person name="Green B.R."/>
            <person name="Grisdale C.J."/>
            <person name="Hempel F."/>
            <person name="Henrissat B."/>
            <person name="Hoppner M.P."/>
            <person name="Ishida K."/>
            <person name="Kim E."/>
            <person name="Koreny L."/>
            <person name="Kroth P.G."/>
            <person name="Liu Y."/>
            <person name="Malik S.B."/>
            <person name="Maier U.G."/>
            <person name="McRose D."/>
            <person name="Mock T."/>
            <person name="Neilson J.A."/>
            <person name="Onodera N.T."/>
            <person name="Poole A.M."/>
            <person name="Pritham E.J."/>
            <person name="Richards T.A."/>
            <person name="Rocap G."/>
            <person name="Roy S.W."/>
            <person name="Sarai C."/>
            <person name="Schaack S."/>
            <person name="Shirato S."/>
            <person name="Slamovits C.H."/>
            <person name="Spencer D.F."/>
            <person name="Suzuki S."/>
            <person name="Worden A.Z."/>
            <person name="Zauner S."/>
            <person name="Barry K."/>
            <person name="Bell C."/>
            <person name="Bharti A.K."/>
            <person name="Crow J.A."/>
            <person name="Grimwood J."/>
            <person name="Kramer R."/>
            <person name="Lindquist E."/>
            <person name="Lucas S."/>
            <person name="Salamov A."/>
            <person name="McFadden G.I."/>
            <person name="Lane C.E."/>
            <person name="Keeling P.J."/>
            <person name="Gray M.W."/>
            <person name="Grigoriev I.V."/>
            <person name="Archibald J.M."/>
        </authorList>
    </citation>
    <scope>NUCLEOTIDE SEQUENCE</scope>
    <source>
        <strain evidence="1 3">CCMP2712</strain>
    </source>
</reference>
<dbReference type="Proteomes" id="UP000011087">
    <property type="component" value="Unassembled WGS sequence"/>
</dbReference>
<keyword evidence="3" id="KW-1185">Reference proteome</keyword>
<proteinExistence type="predicted"/>
<evidence type="ECO:0000313" key="2">
    <source>
        <dbReference type="EnsemblProtists" id="EKX43262"/>
    </source>
</evidence>
<gene>
    <name evidence="1" type="ORF">GUITHDRAFT_110677</name>
</gene>
<evidence type="ECO:0000313" key="1">
    <source>
        <dbReference type="EMBL" id="EKX43262.1"/>
    </source>
</evidence>
<accession>L1J4M7</accession>
<reference evidence="3" key="2">
    <citation type="submission" date="2012-11" db="EMBL/GenBank/DDBJ databases">
        <authorList>
            <person name="Kuo A."/>
            <person name="Curtis B.A."/>
            <person name="Tanifuji G."/>
            <person name="Burki F."/>
            <person name="Gruber A."/>
            <person name="Irimia M."/>
            <person name="Maruyama S."/>
            <person name="Arias M.C."/>
            <person name="Ball S.G."/>
            <person name="Gile G.H."/>
            <person name="Hirakawa Y."/>
            <person name="Hopkins J.F."/>
            <person name="Rensing S.A."/>
            <person name="Schmutz J."/>
            <person name="Symeonidi A."/>
            <person name="Elias M."/>
            <person name="Eveleigh R.J."/>
            <person name="Herman E.K."/>
            <person name="Klute M.J."/>
            <person name="Nakayama T."/>
            <person name="Obornik M."/>
            <person name="Reyes-Prieto A."/>
            <person name="Armbrust E.V."/>
            <person name="Aves S.J."/>
            <person name="Beiko R.G."/>
            <person name="Coutinho P."/>
            <person name="Dacks J.B."/>
            <person name="Durnford D.G."/>
            <person name="Fast N.M."/>
            <person name="Green B.R."/>
            <person name="Grisdale C."/>
            <person name="Hempe F."/>
            <person name="Henrissat B."/>
            <person name="Hoppner M.P."/>
            <person name="Ishida K.-I."/>
            <person name="Kim E."/>
            <person name="Koreny L."/>
            <person name="Kroth P.G."/>
            <person name="Liu Y."/>
            <person name="Malik S.-B."/>
            <person name="Maier U.G."/>
            <person name="McRose D."/>
            <person name="Mock T."/>
            <person name="Neilson J.A."/>
            <person name="Onodera N.T."/>
            <person name="Poole A.M."/>
            <person name="Pritham E.J."/>
            <person name="Richards T.A."/>
            <person name="Rocap G."/>
            <person name="Roy S.W."/>
            <person name="Sarai C."/>
            <person name="Schaack S."/>
            <person name="Shirato S."/>
            <person name="Slamovits C.H."/>
            <person name="Spencer D.F."/>
            <person name="Suzuki S."/>
            <person name="Worden A.Z."/>
            <person name="Zauner S."/>
            <person name="Barry K."/>
            <person name="Bell C."/>
            <person name="Bharti A.K."/>
            <person name="Crow J.A."/>
            <person name="Grimwood J."/>
            <person name="Kramer R."/>
            <person name="Lindquist E."/>
            <person name="Lucas S."/>
            <person name="Salamov A."/>
            <person name="McFadden G.I."/>
            <person name="Lane C.E."/>
            <person name="Keeling P.J."/>
            <person name="Gray M.W."/>
            <person name="Grigoriev I.V."/>
            <person name="Archibald J.M."/>
        </authorList>
    </citation>
    <scope>NUCLEOTIDE SEQUENCE</scope>
    <source>
        <strain evidence="3">CCMP2712</strain>
    </source>
</reference>
<dbReference type="EnsemblProtists" id="EKX43262">
    <property type="protein sequence ID" value="EKX43262"/>
    <property type="gene ID" value="GUITHDRAFT_110677"/>
</dbReference>